<evidence type="ECO:0000313" key="1">
    <source>
        <dbReference type="EMBL" id="MCM1989604.1"/>
    </source>
</evidence>
<accession>A0A9J6NZT5</accession>
<comment type="caution">
    <text evidence="1">The sequence shown here is derived from an EMBL/GenBank/DDBJ whole genome shotgun (WGS) entry which is preliminary data.</text>
</comment>
<dbReference type="EMBL" id="JAGSOJ010000001">
    <property type="protein sequence ID" value="MCM1989604.1"/>
    <property type="molecule type" value="Genomic_DNA"/>
</dbReference>
<gene>
    <name evidence="1" type="ORF">KDK92_07615</name>
</gene>
<sequence>MGKVDKVKGMTVKSRKKLRKMAKDKFGMSDEGIERSKNIAKVIGVAAIAFTIGRVTKKKDEYNEYTGKETITAVGGQVSRNSNVIKIGSGAVAAKGGGVAIKKLVSNGVVNLDVSGK</sequence>
<organism evidence="1 2">
    <name type="scientific">Oceanirhabdus seepicola</name>
    <dbReference type="NCBI Taxonomy" id="2828781"/>
    <lineage>
        <taxon>Bacteria</taxon>
        <taxon>Bacillati</taxon>
        <taxon>Bacillota</taxon>
        <taxon>Clostridia</taxon>
        <taxon>Eubacteriales</taxon>
        <taxon>Clostridiaceae</taxon>
        <taxon>Oceanirhabdus</taxon>
    </lineage>
</organism>
<evidence type="ECO:0000313" key="2">
    <source>
        <dbReference type="Proteomes" id="UP001056429"/>
    </source>
</evidence>
<dbReference type="Proteomes" id="UP001056429">
    <property type="component" value="Unassembled WGS sequence"/>
</dbReference>
<keyword evidence="2" id="KW-1185">Reference proteome</keyword>
<dbReference type="RefSeq" id="WP_250858595.1">
    <property type="nucleotide sequence ID" value="NZ_JAGSOJ010000001.1"/>
</dbReference>
<reference evidence="1" key="2">
    <citation type="submission" date="2021-04" db="EMBL/GenBank/DDBJ databases">
        <authorList>
            <person name="Dong X."/>
        </authorList>
    </citation>
    <scope>NUCLEOTIDE SEQUENCE</scope>
    <source>
        <strain evidence="1">ZWT</strain>
    </source>
</reference>
<name>A0A9J6NZT5_9CLOT</name>
<dbReference type="AlphaFoldDB" id="A0A9J6NZT5"/>
<reference evidence="1" key="1">
    <citation type="journal article" date="2021" name="mSystems">
        <title>Bacteria and Archaea Synergistically Convert Glycine Betaine to Biogenic Methane in the Formosa Cold Seep of the South China Sea.</title>
        <authorList>
            <person name="Li L."/>
            <person name="Zhang W."/>
            <person name="Zhang S."/>
            <person name="Song L."/>
            <person name="Sun Q."/>
            <person name="Zhang H."/>
            <person name="Xiang H."/>
            <person name="Dong X."/>
        </authorList>
    </citation>
    <scope>NUCLEOTIDE SEQUENCE</scope>
    <source>
        <strain evidence="1">ZWT</strain>
    </source>
</reference>
<protein>
    <submittedName>
        <fullName evidence="1">Uncharacterized protein</fullName>
    </submittedName>
</protein>
<proteinExistence type="predicted"/>